<dbReference type="InterPro" id="IPR036505">
    <property type="entry name" value="Amidase/PGRP_sf"/>
</dbReference>
<evidence type="ECO:0000256" key="5">
    <source>
        <dbReference type="SAM" id="SignalP"/>
    </source>
</evidence>
<dbReference type="InterPro" id="IPR051206">
    <property type="entry name" value="NAMLAA_amidase_2"/>
</dbReference>
<sequence>MKHFSTRLFTLLLSGMVITSCAVNPYAATNRSYKKQAKAYAKLLKAAPLNNPEAPAYPEGDYWVGTTNFNMRKPNYVVIHHTAQNSTEHTLKTFTMPKTSVSAHYVIGRDGKVYHMLNDYLRAWHGGAGKWGNATDLNSSSIGIELDNNGSEPFPEAQISSLIGVLATLQKNHGIPSANFIGHSDIAPVRKVDPSPAFPWKTLADKGFGLWYDEDVLDSVMVLKKQPVPLSKVPQDSVLVFEQVPVHPPVPESFNPQEALRIIGFDTKDMNAAVRAFKIHFIQKDVESPLTEADKKVLYNLYKKYM</sequence>
<comment type="caution">
    <text evidence="7">The sequence shown here is derived from an EMBL/GenBank/DDBJ whole genome shotgun (WGS) entry which is preliminary data.</text>
</comment>
<accession>A0ABW5D141</accession>
<dbReference type="Gene3D" id="3.40.80.10">
    <property type="entry name" value="Peptidoglycan recognition protein-like"/>
    <property type="match status" value="1"/>
</dbReference>
<dbReference type="Proteomes" id="UP001597374">
    <property type="component" value="Unassembled WGS sequence"/>
</dbReference>
<keyword evidence="3 7" id="KW-0378">Hydrolase</keyword>
<evidence type="ECO:0000313" key="8">
    <source>
        <dbReference type="Proteomes" id="UP001597374"/>
    </source>
</evidence>
<comment type="catalytic activity">
    <reaction evidence="1">
        <text>Hydrolyzes the link between N-acetylmuramoyl residues and L-amino acid residues in certain cell-wall glycopeptides.</text>
        <dbReference type="EC" id="3.5.1.28"/>
    </reaction>
</comment>
<protein>
    <recommendedName>
        <fullName evidence="2">N-acetylmuramoyl-L-alanine amidase</fullName>
        <ecNumber evidence="2">3.5.1.28</ecNumber>
    </recommendedName>
</protein>
<evidence type="ECO:0000256" key="4">
    <source>
        <dbReference type="ARBA" id="ARBA00023316"/>
    </source>
</evidence>
<dbReference type="EMBL" id="JBHUIM010000003">
    <property type="protein sequence ID" value="MFD2248357.1"/>
    <property type="molecule type" value="Genomic_DNA"/>
</dbReference>
<proteinExistence type="predicted"/>
<name>A0ABW5D141_9BACT</name>
<gene>
    <name evidence="7" type="ORF">ACFSKP_18970</name>
</gene>
<keyword evidence="5" id="KW-0732">Signal</keyword>
<keyword evidence="8" id="KW-1185">Reference proteome</keyword>
<dbReference type="Pfam" id="PF01510">
    <property type="entry name" value="Amidase_2"/>
    <property type="match status" value="1"/>
</dbReference>
<dbReference type="InterPro" id="IPR002502">
    <property type="entry name" value="Amidase_domain"/>
</dbReference>
<dbReference type="CDD" id="cd06583">
    <property type="entry name" value="PGRP"/>
    <property type="match status" value="1"/>
</dbReference>
<reference evidence="8" key="1">
    <citation type="journal article" date="2019" name="Int. J. Syst. Evol. Microbiol.">
        <title>The Global Catalogue of Microorganisms (GCM) 10K type strain sequencing project: providing services to taxonomists for standard genome sequencing and annotation.</title>
        <authorList>
            <consortium name="The Broad Institute Genomics Platform"/>
            <consortium name="The Broad Institute Genome Sequencing Center for Infectious Disease"/>
            <person name="Wu L."/>
            <person name="Ma J."/>
        </authorList>
    </citation>
    <scope>NUCLEOTIDE SEQUENCE [LARGE SCALE GENOMIC DNA]</scope>
    <source>
        <strain evidence="8">CGMCC 4.1782</strain>
    </source>
</reference>
<dbReference type="SUPFAM" id="SSF55846">
    <property type="entry name" value="N-acetylmuramoyl-L-alanine amidase-like"/>
    <property type="match status" value="1"/>
</dbReference>
<evidence type="ECO:0000256" key="1">
    <source>
        <dbReference type="ARBA" id="ARBA00001561"/>
    </source>
</evidence>
<dbReference type="SMART" id="SM00644">
    <property type="entry name" value="Ami_2"/>
    <property type="match status" value="1"/>
</dbReference>
<dbReference type="EC" id="3.5.1.28" evidence="2"/>
<dbReference type="PANTHER" id="PTHR30417:SF1">
    <property type="entry name" value="N-ACETYLMURAMOYL-L-ALANINE AMIDASE AMID"/>
    <property type="match status" value="1"/>
</dbReference>
<dbReference type="RefSeq" id="WP_250431681.1">
    <property type="nucleotide sequence ID" value="NZ_JALPRR010000004.1"/>
</dbReference>
<evidence type="ECO:0000313" key="7">
    <source>
        <dbReference type="EMBL" id="MFD2248357.1"/>
    </source>
</evidence>
<feature type="domain" description="N-acetylmuramoyl-L-alanine amidase" evidence="6">
    <location>
        <begin position="62"/>
        <end position="195"/>
    </location>
</feature>
<evidence type="ECO:0000259" key="6">
    <source>
        <dbReference type="SMART" id="SM00644"/>
    </source>
</evidence>
<evidence type="ECO:0000256" key="2">
    <source>
        <dbReference type="ARBA" id="ARBA00011901"/>
    </source>
</evidence>
<evidence type="ECO:0000256" key="3">
    <source>
        <dbReference type="ARBA" id="ARBA00022801"/>
    </source>
</evidence>
<dbReference type="PANTHER" id="PTHR30417">
    <property type="entry name" value="N-ACETYLMURAMOYL-L-ALANINE AMIDASE AMID"/>
    <property type="match status" value="1"/>
</dbReference>
<dbReference type="GO" id="GO:0008745">
    <property type="term" value="F:N-acetylmuramoyl-L-alanine amidase activity"/>
    <property type="evidence" value="ECO:0007669"/>
    <property type="project" value="UniProtKB-EC"/>
</dbReference>
<dbReference type="PROSITE" id="PS51257">
    <property type="entry name" value="PROKAR_LIPOPROTEIN"/>
    <property type="match status" value="1"/>
</dbReference>
<feature type="chain" id="PRO_5045222338" description="N-acetylmuramoyl-L-alanine amidase" evidence="5">
    <location>
        <begin position="23"/>
        <end position="306"/>
    </location>
</feature>
<feature type="signal peptide" evidence="5">
    <location>
        <begin position="1"/>
        <end position="22"/>
    </location>
</feature>
<organism evidence="7 8">
    <name type="scientific">Pontibacter ruber</name>
    <dbReference type="NCBI Taxonomy" id="1343895"/>
    <lineage>
        <taxon>Bacteria</taxon>
        <taxon>Pseudomonadati</taxon>
        <taxon>Bacteroidota</taxon>
        <taxon>Cytophagia</taxon>
        <taxon>Cytophagales</taxon>
        <taxon>Hymenobacteraceae</taxon>
        <taxon>Pontibacter</taxon>
    </lineage>
</organism>
<keyword evidence="4" id="KW-0961">Cell wall biogenesis/degradation</keyword>